<proteinExistence type="predicted"/>
<dbReference type="EMBL" id="GISG01282837">
    <property type="protein sequence ID" value="MBA4679278.1"/>
    <property type="molecule type" value="Transcribed_RNA"/>
</dbReference>
<sequence>MLKLKTKIRKFQEFALLNLQQRICLSTSSDAEFVDLEKRMSVIVAQTAAEEQECEREQNLHNQLHQELDDSKRRKELIEGIMKDIEDLQDLTRQTSELEEKCASFSEELQRRCICPSCHVDNSNSLAELLQQMEQQ</sequence>
<name>A0A7C9AXJ2_OPUST</name>
<dbReference type="AlphaFoldDB" id="A0A7C9AXJ2"/>
<reference evidence="2" key="2">
    <citation type="submission" date="2020-07" db="EMBL/GenBank/DDBJ databases">
        <authorList>
            <person name="Vera ALvarez R."/>
            <person name="Arias-Moreno D.M."/>
            <person name="Jimenez-Jacinto V."/>
            <person name="Jimenez-Bremont J.F."/>
            <person name="Swaminathan K."/>
            <person name="Moose S.P."/>
            <person name="Guerrero-Gonzalez M.L."/>
            <person name="Marino-Ramirez L."/>
            <person name="Landsman D."/>
            <person name="Rodriguez-Kessler M."/>
            <person name="Delgado-Sanchez P."/>
        </authorList>
    </citation>
    <scope>NUCLEOTIDE SEQUENCE</scope>
    <source>
        <tissue evidence="2">Cladode</tissue>
    </source>
</reference>
<keyword evidence="1" id="KW-0175">Coiled coil</keyword>
<evidence type="ECO:0000256" key="1">
    <source>
        <dbReference type="SAM" id="Coils"/>
    </source>
</evidence>
<reference evidence="2" key="1">
    <citation type="journal article" date="2013" name="J. Plant Res.">
        <title>Effect of fungi and light on seed germination of three Opuntia species from semiarid lands of central Mexico.</title>
        <authorList>
            <person name="Delgado-Sanchez P."/>
            <person name="Jimenez-Bremont J.F."/>
            <person name="Guerrero-Gonzalez Mde L."/>
            <person name="Flores J."/>
        </authorList>
    </citation>
    <scope>NUCLEOTIDE SEQUENCE</scope>
    <source>
        <tissue evidence="2">Cladode</tissue>
    </source>
</reference>
<dbReference type="PANTHER" id="PTHR36001:SF2">
    <property type="entry name" value="CTAGE FAMILY PROTEIN-RELATED"/>
    <property type="match status" value="1"/>
</dbReference>
<organism evidence="2">
    <name type="scientific">Opuntia streptacantha</name>
    <name type="common">Prickly pear cactus</name>
    <name type="synonym">Opuntia cardona</name>
    <dbReference type="NCBI Taxonomy" id="393608"/>
    <lineage>
        <taxon>Eukaryota</taxon>
        <taxon>Viridiplantae</taxon>
        <taxon>Streptophyta</taxon>
        <taxon>Embryophyta</taxon>
        <taxon>Tracheophyta</taxon>
        <taxon>Spermatophyta</taxon>
        <taxon>Magnoliopsida</taxon>
        <taxon>eudicotyledons</taxon>
        <taxon>Gunneridae</taxon>
        <taxon>Pentapetalae</taxon>
        <taxon>Caryophyllales</taxon>
        <taxon>Cactineae</taxon>
        <taxon>Cactaceae</taxon>
        <taxon>Opuntioideae</taxon>
        <taxon>Opuntia</taxon>
    </lineage>
</organism>
<protein>
    <submittedName>
        <fullName evidence="2">Uncharacterized protein</fullName>
    </submittedName>
</protein>
<dbReference type="PANTHER" id="PTHR36001">
    <property type="entry name" value="CTAGE FAMILY PROTEIN-RELATED"/>
    <property type="match status" value="1"/>
</dbReference>
<dbReference type="InterPro" id="IPR053327">
    <property type="entry name" value="KIP"/>
</dbReference>
<feature type="coiled-coil region" evidence="1">
    <location>
        <begin position="47"/>
        <end position="108"/>
    </location>
</feature>
<accession>A0A7C9AXJ2</accession>
<evidence type="ECO:0000313" key="2">
    <source>
        <dbReference type="EMBL" id="MBA4679278.1"/>
    </source>
</evidence>